<feature type="transmembrane region" description="Helical" evidence="1">
    <location>
        <begin position="51"/>
        <end position="71"/>
    </location>
</feature>
<proteinExistence type="predicted"/>
<feature type="transmembrane region" description="Helical" evidence="1">
    <location>
        <begin position="171"/>
        <end position="193"/>
    </location>
</feature>
<feature type="transmembrane region" description="Helical" evidence="1">
    <location>
        <begin position="7"/>
        <end position="31"/>
    </location>
</feature>
<comment type="caution">
    <text evidence="2">The sequence shown here is derived from an EMBL/GenBank/DDBJ whole genome shotgun (WGS) entry which is preliminary data.</text>
</comment>
<protein>
    <submittedName>
        <fullName evidence="2">Uncharacterized protein</fullName>
    </submittedName>
</protein>
<feature type="transmembrane region" description="Helical" evidence="1">
    <location>
        <begin position="232"/>
        <end position="260"/>
    </location>
</feature>
<gene>
    <name evidence="2" type="ORF">FHL02_03580</name>
</gene>
<keyword evidence="1" id="KW-1133">Transmembrane helix</keyword>
<dbReference type="OrthoDB" id="258743at2"/>
<keyword evidence="1" id="KW-0812">Transmembrane</keyword>
<sequence length="266" mass="29799">MEFWNDYLRWIVGTVLVFTAVPYFTALIASWLGHVSKGMLVNNLGPNSQLVVGGLGVAIHESGHALFAIIFGHKVTKIQLLNFHYAQNGTLGSVEHSWRENNIYQRLGNFFIGLAPYYMCSIALYLLQKFLLGTTFDFSGVLQSTDIAQFTSLSKLATSVFDNFMTIFANASWGMIIFYLVLSIMISSTGYDLSDEDFNTVKKGLLPWGTVLLLLSTLAVMFGWQIQLLNWMSVMIVFSVLFLVQALIYILVSLVVIRILSLVIHV</sequence>
<dbReference type="Proteomes" id="UP000380386">
    <property type="component" value="Unassembled WGS sequence"/>
</dbReference>
<keyword evidence="1" id="KW-0472">Membrane</keyword>
<evidence type="ECO:0000313" key="2">
    <source>
        <dbReference type="EMBL" id="MQS52097.1"/>
    </source>
</evidence>
<accession>A0A5P0ZGC4</accession>
<organism evidence="2 3">
    <name type="scientific">Companilactobacillus mishanensis</name>
    <dbReference type="NCBI Taxonomy" id="2486008"/>
    <lineage>
        <taxon>Bacteria</taxon>
        <taxon>Bacillati</taxon>
        <taxon>Bacillota</taxon>
        <taxon>Bacilli</taxon>
        <taxon>Lactobacillales</taxon>
        <taxon>Lactobacillaceae</taxon>
        <taxon>Companilactobacillus</taxon>
    </lineage>
</organism>
<evidence type="ECO:0000313" key="3">
    <source>
        <dbReference type="Proteomes" id="UP000380386"/>
    </source>
</evidence>
<dbReference type="AlphaFoldDB" id="A0A5P0ZGC4"/>
<feature type="transmembrane region" description="Helical" evidence="1">
    <location>
        <begin position="107"/>
        <end position="127"/>
    </location>
</feature>
<reference evidence="2 3" key="1">
    <citation type="journal article" date="2019" name="Syst. Appl. Microbiol.">
        <title>Polyphasic characterization of two novel Lactobacillus spp. isolated from blown salami packages: Description of Lactobacillus halodurans sp. nov. and Lactobacillus salsicarnum sp. nov.</title>
        <authorList>
            <person name="Schuster J.A."/>
            <person name="Klingl A."/>
            <person name="Vogel R.F."/>
            <person name="Ehrmann M.A."/>
        </authorList>
    </citation>
    <scope>NUCLEOTIDE SEQUENCE [LARGE SCALE GENOMIC DNA]</scope>
    <source>
        <strain evidence="2 3">TMW 1.2118</strain>
    </source>
</reference>
<evidence type="ECO:0000256" key="1">
    <source>
        <dbReference type="SAM" id="Phobius"/>
    </source>
</evidence>
<feature type="transmembrane region" description="Helical" evidence="1">
    <location>
        <begin position="205"/>
        <end position="226"/>
    </location>
</feature>
<dbReference type="RefSeq" id="WP_153382422.1">
    <property type="nucleotide sequence ID" value="NZ_VDFM01000003.1"/>
</dbReference>
<name>A0A5P0ZGC4_9LACO</name>
<dbReference type="EMBL" id="VDFM01000003">
    <property type="protein sequence ID" value="MQS52097.1"/>
    <property type="molecule type" value="Genomic_DNA"/>
</dbReference>